<feature type="binding site" evidence="12">
    <location>
        <position position="71"/>
    </location>
    <ligand>
        <name>GTP</name>
        <dbReference type="ChEBI" id="CHEBI:37565"/>
    </ligand>
</feature>
<dbReference type="Gene3D" id="3.20.20.70">
    <property type="entry name" value="Aldolase class I"/>
    <property type="match status" value="1"/>
</dbReference>
<evidence type="ECO:0000256" key="9">
    <source>
        <dbReference type="ARBA" id="ARBA00023150"/>
    </source>
</evidence>
<evidence type="ECO:0000256" key="4">
    <source>
        <dbReference type="ARBA" id="ARBA00022723"/>
    </source>
</evidence>
<comment type="catalytic activity">
    <reaction evidence="11 12">
        <text>GTP + AH2 + S-adenosyl-L-methionine = (8S)-3',8-cyclo-7,8-dihydroguanosine 5'-triphosphate + 5'-deoxyadenosine + L-methionine + A + H(+)</text>
        <dbReference type="Rhea" id="RHEA:49576"/>
        <dbReference type="ChEBI" id="CHEBI:13193"/>
        <dbReference type="ChEBI" id="CHEBI:15378"/>
        <dbReference type="ChEBI" id="CHEBI:17319"/>
        <dbReference type="ChEBI" id="CHEBI:17499"/>
        <dbReference type="ChEBI" id="CHEBI:37565"/>
        <dbReference type="ChEBI" id="CHEBI:57844"/>
        <dbReference type="ChEBI" id="CHEBI:59789"/>
        <dbReference type="ChEBI" id="CHEBI:131766"/>
        <dbReference type="EC" id="4.1.99.22"/>
    </reaction>
</comment>
<dbReference type="UniPathway" id="UPA00344"/>
<dbReference type="InterPro" id="IPR007197">
    <property type="entry name" value="rSAM"/>
</dbReference>
<dbReference type="GO" id="GO:0046872">
    <property type="term" value="F:metal ion binding"/>
    <property type="evidence" value="ECO:0007669"/>
    <property type="project" value="UniProtKB-KW"/>
</dbReference>
<dbReference type="KEGG" id="doe:DENOEST_1996"/>
<dbReference type="GO" id="GO:0005525">
    <property type="term" value="F:GTP binding"/>
    <property type="evidence" value="ECO:0007669"/>
    <property type="project" value="UniProtKB-UniRule"/>
</dbReference>
<keyword evidence="10 12" id="KW-0456">Lyase</keyword>
<dbReference type="InterPro" id="IPR050105">
    <property type="entry name" value="MoCo_biosynth_MoaA/MoaC"/>
</dbReference>
<keyword evidence="8 12" id="KW-0342">GTP-binding</keyword>
<accession>A0A6S6Y1M2</accession>
<feature type="binding site" evidence="12">
    <location>
        <position position="32"/>
    </location>
    <ligand>
        <name>[4Fe-4S] cluster</name>
        <dbReference type="ChEBI" id="CHEBI:49883"/>
        <label>1</label>
        <note>4Fe-4S-S-AdoMet</note>
    </ligand>
</feature>
<evidence type="ECO:0000259" key="13">
    <source>
        <dbReference type="PROSITE" id="PS51918"/>
    </source>
</evidence>
<feature type="binding site" evidence="12">
    <location>
        <position position="275"/>
    </location>
    <ligand>
        <name>[4Fe-4S] cluster</name>
        <dbReference type="ChEBI" id="CHEBI:49883"/>
        <label>2</label>
        <note>4Fe-4S-substrate</note>
    </ligand>
</feature>
<evidence type="ECO:0000256" key="11">
    <source>
        <dbReference type="ARBA" id="ARBA00048697"/>
    </source>
</evidence>
<dbReference type="Proteomes" id="UP000515733">
    <property type="component" value="Chromosome"/>
</dbReference>
<gene>
    <name evidence="12 14" type="primary">moaA</name>
    <name evidence="14" type="ORF">DENOEST_1996</name>
</gene>
<dbReference type="RefSeq" id="WP_232096487.1">
    <property type="nucleotide sequence ID" value="NZ_LR778301.1"/>
</dbReference>
<dbReference type="PROSITE" id="PS01305">
    <property type="entry name" value="MOAA_NIFB_PQQE"/>
    <property type="match status" value="1"/>
</dbReference>
<feature type="binding site" evidence="12">
    <location>
        <position position="126"/>
    </location>
    <ligand>
        <name>S-adenosyl-L-methionine</name>
        <dbReference type="ChEBI" id="CHEBI:59789"/>
    </ligand>
</feature>
<evidence type="ECO:0000256" key="1">
    <source>
        <dbReference type="ARBA" id="ARBA00012167"/>
    </source>
</evidence>
<keyword evidence="6 12" id="KW-0408">Iron</keyword>
<dbReference type="Pfam" id="PF04055">
    <property type="entry name" value="Radical_SAM"/>
    <property type="match status" value="1"/>
</dbReference>
<dbReference type="PANTHER" id="PTHR22960:SF0">
    <property type="entry name" value="MOLYBDENUM COFACTOR BIOSYNTHESIS PROTEIN 1"/>
    <property type="match status" value="1"/>
</dbReference>
<dbReference type="InterPro" id="IPR040064">
    <property type="entry name" value="MoaA-like"/>
</dbReference>
<keyword evidence="7 12" id="KW-0411">Iron-sulfur</keyword>
<feature type="binding site" evidence="12">
    <location>
        <begin position="263"/>
        <end position="265"/>
    </location>
    <ligand>
        <name>GTP</name>
        <dbReference type="ChEBI" id="CHEBI:37565"/>
    </ligand>
</feature>
<evidence type="ECO:0000313" key="15">
    <source>
        <dbReference type="Proteomes" id="UP000515733"/>
    </source>
</evidence>
<evidence type="ECO:0000256" key="5">
    <source>
        <dbReference type="ARBA" id="ARBA00022741"/>
    </source>
</evidence>
<comment type="pathway">
    <text evidence="12">Cofactor biosynthesis; molybdopterin biosynthesis.</text>
</comment>
<dbReference type="SFLD" id="SFLDG01383">
    <property type="entry name" value="cyclic_pyranopterin_phosphate"/>
    <property type="match status" value="1"/>
</dbReference>
<dbReference type="InterPro" id="IPR000385">
    <property type="entry name" value="MoaA_NifB_PqqE_Fe-S-bd_CS"/>
</dbReference>
<feature type="binding site" evidence="12">
    <location>
        <position position="163"/>
    </location>
    <ligand>
        <name>GTP</name>
        <dbReference type="ChEBI" id="CHEBI:37565"/>
    </ligand>
</feature>
<dbReference type="SFLD" id="SFLDG01386">
    <property type="entry name" value="main_SPASM_domain-containing"/>
    <property type="match status" value="1"/>
</dbReference>
<dbReference type="InterPro" id="IPR058240">
    <property type="entry name" value="rSAM_sf"/>
</dbReference>
<feature type="binding site" evidence="12">
    <location>
        <position position="261"/>
    </location>
    <ligand>
        <name>[4Fe-4S] cluster</name>
        <dbReference type="ChEBI" id="CHEBI:49883"/>
        <label>2</label>
        <note>4Fe-4S-substrate</note>
    </ligand>
</feature>
<keyword evidence="9 12" id="KW-0501">Molybdenum cofactor biosynthesis</keyword>
<dbReference type="SFLD" id="SFLDG01067">
    <property type="entry name" value="SPASM/twitch_domain_containing"/>
    <property type="match status" value="1"/>
</dbReference>
<dbReference type="NCBIfam" id="TIGR02666">
    <property type="entry name" value="moaA"/>
    <property type="match status" value="1"/>
</dbReference>
<comment type="cofactor">
    <cofactor evidence="12">
        <name>[4Fe-4S] cluster</name>
        <dbReference type="ChEBI" id="CHEBI:49883"/>
    </cofactor>
    <text evidence="12">Binds 2 [4Fe-4S] clusters. Binds 1 [4Fe-4S] cluster coordinated with 3 cysteines and an exchangeable S-adenosyl-L-methionine and 1 [4Fe-4S] cluster coordinated with 3 cysteines and the GTP-derived substrate.</text>
</comment>
<dbReference type="InterPro" id="IPR013785">
    <property type="entry name" value="Aldolase_TIM"/>
</dbReference>
<evidence type="ECO:0000256" key="3">
    <source>
        <dbReference type="ARBA" id="ARBA00022691"/>
    </source>
</evidence>
<name>A0A6S6Y1M2_9PROT</name>
<dbReference type="InterPro" id="IPR013483">
    <property type="entry name" value="MoaA"/>
</dbReference>
<evidence type="ECO:0000256" key="6">
    <source>
        <dbReference type="ARBA" id="ARBA00023004"/>
    </source>
</evidence>
<evidence type="ECO:0000256" key="8">
    <source>
        <dbReference type="ARBA" id="ARBA00023134"/>
    </source>
</evidence>
<dbReference type="GO" id="GO:0061798">
    <property type="term" value="F:GTP 3',8'-cyclase activity"/>
    <property type="evidence" value="ECO:0007669"/>
    <property type="project" value="UniProtKB-UniRule"/>
</dbReference>
<dbReference type="EMBL" id="LR778301">
    <property type="protein sequence ID" value="CAB1369161.1"/>
    <property type="molecule type" value="Genomic_DNA"/>
</dbReference>
<dbReference type="GO" id="GO:0006777">
    <property type="term" value="P:Mo-molybdopterin cofactor biosynthetic process"/>
    <property type="evidence" value="ECO:0007669"/>
    <property type="project" value="UniProtKB-UniRule"/>
</dbReference>
<feature type="binding site" evidence="12">
    <location>
        <position position="34"/>
    </location>
    <ligand>
        <name>S-adenosyl-L-methionine</name>
        <dbReference type="ChEBI" id="CHEBI:59789"/>
    </ligand>
</feature>
<dbReference type="InterPro" id="IPR010505">
    <property type="entry name" value="MoaA_twitch"/>
</dbReference>
<protein>
    <recommendedName>
        <fullName evidence="1 12">GTP 3',8-cyclase</fullName>
        <ecNumber evidence="1 12">4.1.99.22</ecNumber>
    </recommendedName>
    <alternativeName>
        <fullName evidence="12">Molybdenum cofactor biosynthesis protein A</fullName>
    </alternativeName>
</protein>
<comment type="similarity">
    <text evidence="12">Belongs to the radical SAM superfamily. MoaA family.</text>
</comment>
<keyword evidence="15" id="KW-1185">Reference proteome</keyword>
<dbReference type="PANTHER" id="PTHR22960">
    <property type="entry name" value="MOLYBDOPTERIN COFACTOR SYNTHESIS PROTEIN A"/>
    <property type="match status" value="1"/>
</dbReference>
<feature type="binding site" evidence="12">
    <location>
        <position position="28"/>
    </location>
    <ligand>
        <name>[4Fe-4S] cluster</name>
        <dbReference type="ChEBI" id="CHEBI:49883"/>
        <label>1</label>
        <note>4Fe-4S-S-AdoMet</note>
    </ligand>
</feature>
<dbReference type="GO" id="GO:0051539">
    <property type="term" value="F:4 iron, 4 sulfur cluster binding"/>
    <property type="evidence" value="ECO:0007669"/>
    <property type="project" value="UniProtKB-UniRule"/>
</dbReference>
<feature type="binding site" evidence="12">
    <location>
        <position position="21"/>
    </location>
    <ligand>
        <name>GTP</name>
        <dbReference type="ChEBI" id="CHEBI:37565"/>
    </ligand>
</feature>
<dbReference type="GO" id="GO:0061799">
    <property type="term" value="F:cyclic pyranopterin monophosphate synthase activity"/>
    <property type="evidence" value="ECO:0007669"/>
    <property type="project" value="TreeGrafter"/>
</dbReference>
<dbReference type="CDD" id="cd21117">
    <property type="entry name" value="Twitch_MoaA"/>
    <property type="match status" value="1"/>
</dbReference>
<evidence type="ECO:0000256" key="2">
    <source>
        <dbReference type="ARBA" id="ARBA00022485"/>
    </source>
</evidence>
<proteinExistence type="inferred from homology"/>
<sequence>MLSTDMGALIDACGRKIDYLRLSVTDRCDLRCAYCMPEDYADYEAPGHWLSFDEIERLTGIFVSLGVTRIRLTGGEPLLRGRIVELVAKLRRHSGLSDLSLSTNGTRLARMAARLKSAGVDRINVSLDTLSRSRFLALTRRDALGDVLAGLEEARNCGFTPIKINMVWLPDFNGDEIGAMIEYCMDKGFVLRLIENMPMSDSARALGTGSLQALIESLRKRYDLVDHVLPGGGPARYLTTPDNIFSIGFITPVSQHFCATCNRIRLTVDGALHLCLGQEDRLELRHLLRTGASDSDLIDAIQSAMQRKPDRHEFSNSSHKLVRVMASTGG</sequence>
<feature type="domain" description="Radical SAM core" evidence="13">
    <location>
        <begin position="12"/>
        <end position="235"/>
    </location>
</feature>
<keyword evidence="2 12" id="KW-0004">4Fe-4S</keyword>
<dbReference type="SUPFAM" id="SSF102114">
    <property type="entry name" value="Radical SAM enzymes"/>
    <property type="match status" value="1"/>
</dbReference>
<dbReference type="EC" id="4.1.99.22" evidence="1 12"/>
<dbReference type="SFLD" id="SFLDS00029">
    <property type="entry name" value="Radical_SAM"/>
    <property type="match status" value="1"/>
</dbReference>
<keyword evidence="4 12" id="KW-0479">Metal-binding</keyword>
<evidence type="ECO:0000256" key="10">
    <source>
        <dbReference type="ARBA" id="ARBA00023239"/>
    </source>
</evidence>
<reference evidence="14 15" key="1">
    <citation type="submission" date="2020-03" db="EMBL/GenBank/DDBJ databases">
        <authorList>
            <consortium name="Genoscope - CEA"/>
            <person name="William W."/>
        </authorList>
    </citation>
    <scope>NUCLEOTIDE SEQUENCE [LARGE SCALE GENOMIC DNA]</scope>
    <source>
        <strain evidence="15">DSM 16959</strain>
    </source>
</reference>
<dbReference type="PROSITE" id="PS51918">
    <property type="entry name" value="RADICAL_SAM"/>
    <property type="match status" value="1"/>
</dbReference>
<feature type="binding site" evidence="12">
    <location>
        <position position="75"/>
    </location>
    <ligand>
        <name>S-adenosyl-L-methionine</name>
        <dbReference type="ChEBI" id="CHEBI:59789"/>
    </ligand>
</feature>
<dbReference type="CDD" id="cd01335">
    <property type="entry name" value="Radical_SAM"/>
    <property type="match status" value="1"/>
</dbReference>
<evidence type="ECO:0000313" key="14">
    <source>
        <dbReference type="EMBL" id="CAB1369161.1"/>
    </source>
</evidence>
<dbReference type="HAMAP" id="MF_01225_B">
    <property type="entry name" value="MoaA_B"/>
    <property type="match status" value="1"/>
</dbReference>
<evidence type="ECO:0000256" key="12">
    <source>
        <dbReference type="HAMAP-Rule" id="MF_01225"/>
    </source>
</evidence>
<comment type="function">
    <text evidence="12">Catalyzes the cyclization of GTP to (8S)-3',8-cyclo-7,8-dihydroguanosine 5'-triphosphate.</text>
</comment>
<organism evidence="14 15">
    <name type="scientific">Denitratisoma oestradiolicum</name>
    <dbReference type="NCBI Taxonomy" id="311182"/>
    <lineage>
        <taxon>Bacteria</taxon>
        <taxon>Pseudomonadati</taxon>
        <taxon>Pseudomonadota</taxon>
        <taxon>Betaproteobacteria</taxon>
        <taxon>Nitrosomonadales</taxon>
        <taxon>Sterolibacteriaceae</taxon>
        <taxon>Denitratisoma</taxon>
    </lineage>
</organism>
<keyword evidence="3 12" id="KW-0949">S-adenosyl-L-methionine</keyword>
<comment type="subunit">
    <text evidence="12">Monomer and homodimer.</text>
</comment>
<evidence type="ECO:0000256" key="7">
    <source>
        <dbReference type="ARBA" id="ARBA00023014"/>
    </source>
</evidence>
<dbReference type="Pfam" id="PF06463">
    <property type="entry name" value="Mob_synth_C"/>
    <property type="match status" value="1"/>
</dbReference>
<dbReference type="InterPro" id="IPR006638">
    <property type="entry name" value="Elp3/MiaA/NifB-like_rSAM"/>
</dbReference>
<dbReference type="AlphaFoldDB" id="A0A6S6Y1M2"/>
<feature type="binding site" evidence="12">
    <location>
        <position position="197"/>
    </location>
    <ligand>
        <name>S-adenosyl-L-methionine</name>
        <dbReference type="ChEBI" id="CHEBI:59789"/>
    </ligand>
</feature>
<feature type="binding site" evidence="12">
    <location>
        <position position="258"/>
    </location>
    <ligand>
        <name>[4Fe-4S] cluster</name>
        <dbReference type="ChEBI" id="CHEBI:49883"/>
        <label>2</label>
        <note>4Fe-4S-substrate</note>
    </ligand>
</feature>
<dbReference type="SMART" id="SM00729">
    <property type="entry name" value="Elp3"/>
    <property type="match status" value="1"/>
</dbReference>
<feature type="binding site" evidence="12">
    <location>
        <position position="102"/>
    </location>
    <ligand>
        <name>GTP</name>
        <dbReference type="ChEBI" id="CHEBI:37565"/>
    </ligand>
</feature>
<feature type="binding site" evidence="12">
    <location>
        <position position="35"/>
    </location>
    <ligand>
        <name>[4Fe-4S] cluster</name>
        <dbReference type="ChEBI" id="CHEBI:49883"/>
        <label>1</label>
        <note>4Fe-4S-S-AdoMet</note>
    </ligand>
</feature>
<dbReference type="GO" id="GO:1904047">
    <property type="term" value="F:S-adenosyl-L-methionine binding"/>
    <property type="evidence" value="ECO:0007669"/>
    <property type="project" value="UniProtKB-UniRule"/>
</dbReference>
<keyword evidence="5 12" id="KW-0547">Nucleotide-binding</keyword>